<dbReference type="PROSITE" id="PS51382">
    <property type="entry name" value="SPX"/>
    <property type="match status" value="1"/>
</dbReference>
<dbReference type="GO" id="GO:0070417">
    <property type="term" value="P:cellular response to cold"/>
    <property type="evidence" value="ECO:0007669"/>
    <property type="project" value="UniProtKB-ARBA"/>
</dbReference>
<accession>A0A5J9VD95</accession>
<dbReference type="AlphaFoldDB" id="A0A5J9VD95"/>
<dbReference type="CDD" id="cd14481">
    <property type="entry name" value="SPX_AtSPX1_like"/>
    <property type="match status" value="1"/>
</dbReference>
<protein>
    <recommendedName>
        <fullName evidence="1">SPX domain-containing protein</fullName>
    </recommendedName>
</protein>
<dbReference type="EMBL" id="RWGY01000009">
    <property type="protein sequence ID" value="TVU34013.1"/>
    <property type="molecule type" value="Genomic_DNA"/>
</dbReference>
<name>A0A5J9VD95_9POAL</name>
<organism evidence="2 3">
    <name type="scientific">Eragrostis curvula</name>
    <name type="common">weeping love grass</name>
    <dbReference type="NCBI Taxonomy" id="38414"/>
    <lineage>
        <taxon>Eukaryota</taxon>
        <taxon>Viridiplantae</taxon>
        <taxon>Streptophyta</taxon>
        <taxon>Embryophyta</taxon>
        <taxon>Tracheophyta</taxon>
        <taxon>Spermatophyta</taxon>
        <taxon>Magnoliopsida</taxon>
        <taxon>Liliopsida</taxon>
        <taxon>Poales</taxon>
        <taxon>Poaceae</taxon>
        <taxon>PACMAD clade</taxon>
        <taxon>Chloridoideae</taxon>
        <taxon>Eragrostideae</taxon>
        <taxon>Eragrostidinae</taxon>
        <taxon>Eragrostis</taxon>
    </lineage>
</organism>
<evidence type="ECO:0000259" key="1">
    <source>
        <dbReference type="PROSITE" id="PS51382"/>
    </source>
</evidence>
<dbReference type="PANTHER" id="PTHR45978:SF4">
    <property type="entry name" value="SPX DOMAIN-CONTAINING PROTEIN 6"/>
    <property type="match status" value="1"/>
</dbReference>
<dbReference type="Gramene" id="TVU34013">
    <property type="protein sequence ID" value="TVU34013"/>
    <property type="gene ID" value="EJB05_15834"/>
</dbReference>
<keyword evidence="3" id="KW-1185">Reference proteome</keyword>
<dbReference type="InterPro" id="IPR004331">
    <property type="entry name" value="SPX_dom"/>
</dbReference>
<feature type="non-terminal residue" evidence="2">
    <location>
        <position position="1"/>
    </location>
</feature>
<proteinExistence type="predicted"/>
<dbReference type="Pfam" id="PF03105">
    <property type="entry name" value="SPX"/>
    <property type="match status" value="2"/>
</dbReference>
<gene>
    <name evidence="2" type="ORF">EJB05_15834</name>
</gene>
<evidence type="ECO:0000313" key="2">
    <source>
        <dbReference type="EMBL" id="TVU34013.1"/>
    </source>
</evidence>
<feature type="domain" description="SPX" evidence="1">
    <location>
        <begin position="1"/>
        <end position="147"/>
    </location>
</feature>
<dbReference type="OrthoDB" id="6493944at2759"/>
<comment type="caution">
    <text evidence="2">The sequence shown here is derived from an EMBL/GenBank/DDBJ whole genome shotgun (WGS) entry which is preliminary data.</text>
</comment>
<dbReference type="GO" id="GO:0016036">
    <property type="term" value="P:cellular response to phosphate starvation"/>
    <property type="evidence" value="ECO:0007669"/>
    <property type="project" value="InterPro"/>
</dbReference>
<reference evidence="2 3" key="1">
    <citation type="journal article" date="2019" name="Sci. Rep.">
        <title>A high-quality genome of Eragrostis curvula grass provides insights into Poaceae evolution and supports new strategies to enhance forage quality.</title>
        <authorList>
            <person name="Carballo J."/>
            <person name="Santos B.A.C.M."/>
            <person name="Zappacosta D."/>
            <person name="Garbus I."/>
            <person name="Selva J.P."/>
            <person name="Gallo C.A."/>
            <person name="Diaz A."/>
            <person name="Albertini E."/>
            <person name="Caccamo M."/>
            <person name="Echenique V."/>
        </authorList>
    </citation>
    <scope>NUCLEOTIDE SEQUENCE [LARGE SCALE GENOMIC DNA]</scope>
    <source>
        <strain evidence="3">cv. Victoria</strain>
        <tissue evidence="2">Leaf</tissue>
    </source>
</reference>
<evidence type="ECO:0000313" key="3">
    <source>
        <dbReference type="Proteomes" id="UP000324897"/>
    </source>
</evidence>
<dbReference type="Proteomes" id="UP000324897">
    <property type="component" value="Unassembled WGS sequence"/>
</dbReference>
<sequence length="181" mass="21022">MKFGKWLKKQIEQSPEEWQEKFLCYKELKRCVKAVPSGRPPTSEEEAGFVGPLHAEIEKINSFFLEQEEEYVIHYREQLDAIQRMVARQAAPQHEAEAIAVWREILNFHGEMLLLLNYCNINYIGLLKILKKYNKRTGAGLLLLPAIATLREHPFFRTDTVSNMVQECETMLEVLSDGLPE</sequence>
<dbReference type="InterPro" id="IPR031142">
    <property type="entry name" value="SPX_prot"/>
</dbReference>
<dbReference type="PANTHER" id="PTHR45978">
    <property type="entry name" value="SPX DOMAIN-CONTAINING PROTEIN 3"/>
    <property type="match status" value="1"/>
</dbReference>